<organism evidence="1 2">
    <name type="scientific">Eretmocerus hayati</name>
    <dbReference type="NCBI Taxonomy" id="131215"/>
    <lineage>
        <taxon>Eukaryota</taxon>
        <taxon>Metazoa</taxon>
        <taxon>Ecdysozoa</taxon>
        <taxon>Arthropoda</taxon>
        <taxon>Hexapoda</taxon>
        <taxon>Insecta</taxon>
        <taxon>Pterygota</taxon>
        <taxon>Neoptera</taxon>
        <taxon>Endopterygota</taxon>
        <taxon>Hymenoptera</taxon>
        <taxon>Apocrita</taxon>
        <taxon>Proctotrupomorpha</taxon>
        <taxon>Chalcidoidea</taxon>
        <taxon>Aphelinidae</taxon>
        <taxon>Aphelininae</taxon>
        <taxon>Eretmocerus</taxon>
    </lineage>
</organism>
<comment type="caution">
    <text evidence="1">The sequence shown here is derived from an EMBL/GenBank/DDBJ whole genome shotgun (WGS) entry which is preliminary data.</text>
</comment>
<proteinExistence type="predicted"/>
<reference evidence="1" key="1">
    <citation type="submission" date="2023-04" db="EMBL/GenBank/DDBJ databases">
        <title>A chromosome-level genome assembly of the parasitoid wasp Eretmocerus hayati.</title>
        <authorList>
            <person name="Zhong Y."/>
            <person name="Liu S."/>
            <person name="Liu Y."/>
        </authorList>
    </citation>
    <scope>NUCLEOTIDE SEQUENCE</scope>
    <source>
        <strain evidence="1">ZJU_SS_LIU_2023</strain>
    </source>
</reference>
<name>A0ACC2PVL4_9HYME</name>
<dbReference type="Proteomes" id="UP001239111">
    <property type="component" value="Chromosome 1"/>
</dbReference>
<gene>
    <name evidence="1" type="ORF">QAD02_022468</name>
</gene>
<dbReference type="EMBL" id="CM056741">
    <property type="protein sequence ID" value="KAJ8686674.1"/>
    <property type="molecule type" value="Genomic_DNA"/>
</dbReference>
<protein>
    <submittedName>
        <fullName evidence="1">Uncharacterized protein</fullName>
    </submittedName>
</protein>
<evidence type="ECO:0000313" key="1">
    <source>
        <dbReference type="EMBL" id="KAJ8686674.1"/>
    </source>
</evidence>
<accession>A0ACC2PVL4</accession>
<sequence>MKGGKADFLCYCRVIFCGEKMAEEKSMECPFTWGMDHERVRESRDFDEQMPDEIDNEYPFTPLIDSIIHAYSSTIKNNFERAQKELNKMLELWNHLDKRILADDGISVEVLEHIIKSTQYHLYIKLNRPEEAKAVVQGLRDSFTFKSRQDLATIYGCKGISWSIFGLRAKNATLLSRTAVMINPSCSAWQYQLGKNLWSARREKAYELPTDEEIESFEKAYNLSENPYYGIRAALVFKEGKQYDKEYQILLQIYEMQPKHISIRLRLALCFLRKYDFTKTKDCLDYVEGKAPGNSIFLHYKGIYYEKMKKYKEAAVYYKKSADLDNFAADVQYASCELKINKNFKYVSHLKNVLEKYNSTYKKQKLLLQIGVSYYAIHRDIENAISYILDAVAKDFENVQLFKNFFDVRENKPYNILTFLDQTLLPAYIAIENKKLPEIQSNLNILKKIDWNWSRNWSTMGQSETGKK</sequence>
<evidence type="ECO:0000313" key="2">
    <source>
        <dbReference type="Proteomes" id="UP001239111"/>
    </source>
</evidence>
<keyword evidence="2" id="KW-1185">Reference proteome</keyword>